<dbReference type="RefSeq" id="WP_131511323.1">
    <property type="nucleotide sequence ID" value="NZ_SJKD01000001.1"/>
</dbReference>
<dbReference type="Proteomes" id="UP000293342">
    <property type="component" value="Unassembled WGS sequence"/>
</dbReference>
<proteinExistence type="predicted"/>
<evidence type="ECO:0000313" key="4">
    <source>
        <dbReference type="Proteomes" id="UP000293342"/>
    </source>
</evidence>
<protein>
    <submittedName>
        <fullName evidence="3">Heavy-metal-associated domain-containing protein</fullName>
    </submittedName>
</protein>
<reference evidence="3 4" key="1">
    <citation type="submission" date="2019-02" db="EMBL/GenBank/DDBJ databases">
        <title>Kribbella capetownensis sp. nov. and Kribbella speibonae sp. nov., isolated from soil.</title>
        <authorList>
            <person name="Curtis S.M."/>
            <person name="Norton I."/>
            <person name="Everest G.J."/>
            <person name="Meyers P.R."/>
        </authorList>
    </citation>
    <scope>NUCLEOTIDE SEQUENCE [LARGE SCALE GENOMIC DNA]</scope>
    <source>
        <strain evidence="3 4">YM53</strain>
    </source>
</reference>
<dbReference type="InterPro" id="IPR006121">
    <property type="entry name" value="HMA_dom"/>
</dbReference>
<evidence type="ECO:0000256" key="1">
    <source>
        <dbReference type="ARBA" id="ARBA00022723"/>
    </source>
</evidence>
<evidence type="ECO:0000313" key="3">
    <source>
        <dbReference type="EMBL" id="TCC52583.1"/>
    </source>
</evidence>
<dbReference type="AlphaFoldDB" id="A0A4R0JYC5"/>
<evidence type="ECO:0000259" key="2">
    <source>
        <dbReference type="PROSITE" id="PS50846"/>
    </source>
</evidence>
<gene>
    <name evidence="3" type="ORF">E0H75_02135</name>
</gene>
<comment type="caution">
    <text evidence="3">The sequence shown here is derived from an EMBL/GenBank/DDBJ whole genome shotgun (WGS) entry which is preliminary data.</text>
</comment>
<dbReference type="GO" id="GO:0046872">
    <property type="term" value="F:metal ion binding"/>
    <property type="evidence" value="ECO:0007669"/>
    <property type="project" value="UniProtKB-KW"/>
</dbReference>
<dbReference type="EMBL" id="SJKD01000001">
    <property type="protein sequence ID" value="TCC52583.1"/>
    <property type="molecule type" value="Genomic_DNA"/>
</dbReference>
<accession>A0A4R0JYC5</accession>
<dbReference type="OrthoDB" id="9813965at2"/>
<dbReference type="InterPro" id="IPR017969">
    <property type="entry name" value="Heavy-metal-associated_CS"/>
</dbReference>
<dbReference type="InterPro" id="IPR036163">
    <property type="entry name" value="HMA_dom_sf"/>
</dbReference>
<dbReference type="Gene3D" id="3.30.70.100">
    <property type="match status" value="1"/>
</dbReference>
<sequence>MSTQKFRVLGMSCGHCVNFVTDELKTLPGVVSVLVDLPTETVTVTSDQALLPAAVRTAVEAAGYELADQAPLM</sequence>
<name>A0A4R0JYC5_9ACTN</name>
<dbReference type="PROSITE" id="PS50846">
    <property type="entry name" value="HMA_2"/>
    <property type="match status" value="1"/>
</dbReference>
<keyword evidence="4" id="KW-1185">Reference proteome</keyword>
<organism evidence="3 4">
    <name type="scientific">Kribbella capetownensis</name>
    <dbReference type="NCBI Taxonomy" id="1572659"/>
    <lineage>
        <taxon>Bacteria</taxon>
        <taxon>Bacillati</taxon>
        <taxon>Actinomycetota</taxon>
        <taxon>Actinomycetes</taxon>
        <taxon>Propionibacteriales</taxon>
        <taxon>Kribbellaceae</taxon>
        <taxon>Kribbella</taxon>
    </lineage>
</organism>
<feature type="domain" description="HMA" evidence="2">
    <location>
        <begin position="2"/>
        <end position="67"/>
    </location>
</feature>
<dbReference type="PROSITE" id="PS01047">
    <property type="entry name" value="HMA_1"/>
    <property type="match status" value="1"/>
</dbReference>
<dbReference type="SUPFAM" id="SSF55008">
    <property type="entry name" value="HMA, heavy metal-associated domain"/>
    <property type="match status" value="1"/>
</dbReference>
<dbReference type="Pfam" id="PF00403">
    <property type="entry name" value="HMA"/>
    <property type="match status" value="1"/>
</dbReference>
<dbReference type="CDD" id="cd00371">
    <property type="entry name" value="HMA"/>
    <property type="match status" value="1"/>
</dbReference>
<keyword evidence="1" id="KW-0479">Metal-binding</keyword>